<proteinExistence type="predicted"/>
<keyword evidence="3" id="KW-1185">Reference proteome</keyword>
<keyword evidence="1" id="KW-1133">Transmembrane helix</keyword>
<evidence type="ECO:0000256" key="1">
    <source>
        <dbReference type="SAM" id="Phobius"/>
    </source>
</evidence>
<sequence>MAHILTLLEVGNLAGIVVMIIGMIAGIAFVVGVVVAVIVKLIYESGDGKEFSKGNFWLTVLIVMMIIGLISGVICGGGF</sequence>
<evidence type="ECO:0000313" key="2">
    <source>
        <dbReference type="EMBL" id="OOH93235.1"/>
    </source>
</evidence>
<feature type="transmembrane region" description="Helical" evidence="1">
    <location>
        <begin position="16"/>
        <end position="43"/>
    </location>
</feature>
<dbReference type="RefSeq" id="WP_070905080.1">
    <property type="nucleotide sequence ID" value="NZ_CP016378.1"/>
</dbReference>
<dbReference type="Proteomes" id="UP000188947">
    <property type="component" value="Unassembled WGS sequence"/>
</dbReference>
<dbReference type="AlphaFoldDB" id="A0A1T3F1K6"/>
<dbReference type="EMBL" id="MPOG01000019">
    <property type="protein sequence ID" value="OOH93235.1"/>
    <property type="molecule type" value="Genomic_DNA"/>
</dbReference>
<comment type="caution">
    <text evidence="2">The sequence shown here is derived from an EMBL/GenBank/DDBJ whole genome shotgun (WGS) entry which is preliminary data.</text>
</comment>
<protein>
    <submittedName>
        <fullName evidence="2">Uncharacterized protein</fullName>
    </submittedName>
</protein>
<feature type="transmembrane region" description="Helical" evidence="1">
    <location>
        <begin position="55"/>
        <end position="74"/>
    </location>
</feature>
<dbReference type="STRING" id="238.BBD35_05265"/>
<dbReference type="eggNOG" id="ENOG50335Q4">
    <property type="taxonomic scope" value="Bacteria"/>
</dbReference>
<organism evidence="2 3">
    <name type="scientific">Elizabethkingia meningoseptica</name>
    <name type="common">Chryseobacterium meningosepticum</name>
    <dbReference type="NCBI Taxonomy" id="238"/>
    <lineage>
        <taxon>Bacteria</taxon>
        <taxon>Pseudomonadati</taxon>
        <taxon>Bacteroidota</taxon>
        <taxon>Flavobacteriia</taxon>
        <taxon>Flavobacteriales</taxon>
        <taxon>Weeksellaceae</taxon>
        <taxon>Elizabethkingia</taxon>
    </lineage>
</organism>
<reference evidence="2 3" key="1">
    <citation type="submission" date="2016-11" db="EMBL/GenBank/DDBJ databases">
        <title>Genome sequence and comparative genomic analysis of clinical strain Elizabethkingia meningoseptica 61421 PRCM.</title>
        <authorList>
            <person name="Wang M."/>
            <person name="Hu S."/>
            <person name="Cao L."/>
            <person name="Jiang T."/>
            <person name="Zhou Y."/>
            <person name="Ming D."/>
        </authorList>
    </citation>
    <scope>NUCLEOTIDE SEQUENCE [LARGE SCALE GENOMIC DNA]</scope>
    <source>
        <strain evidence="2 3">61421 PRCM</strain>
    </source>
</reference>
<evidence type="ECO:0000313" key="3">
    <source>
        <dbReference type="Proteomes" id="UP000188947"/>
    </source>
</evidence>
<keyword evidence="1" id="KW-0472">Membrane</keyword>
<keyword evidence="1" id="KW-0812">Transmembrane</keyword>
<accession>A0A1T3F1K6</accession>
<gene>
    <name evidence="2" type="ORF">BMF97_17370</name>
</gene>
<name>A0A1T3F1K6_ELIME</name>
<dbReference type="OrthoDB" id="1453017at2"/>